<gene>
    <name evidence="5" type="ORF">J2T09_001308</name>
</gene>
<sequence>MTAEDEEIIARWKLAERIAVEAGSHALGYYNRRETLVIESKGDPQDVVSIADREVEELIRSRTGEAFGADGFLGEEYGLTGGNSGFTWVVDPIDGTSPFVHGMPNWCVSIAVLYKGEPVIGVIHVPCHDELYSSALGQGATLNGKPLKLGQQKTIRNAVTGIGANHHVTPQSVAKIVEDLLASGGNFVRLGSGALMLAYVAAGRLVGYYEPYMHAWDCLGGYCLVREAGGWFLPFPSDGERLTKGAPVLATGPGATNDLQRIAGIEQTGVAAA</sequence>
<dbReference type="RefSeq" id="WP_306832371.1">
    <property type="nucleotide sequence ID" value="NZ_JAUSRF010000003.1"/>
</dbReference>
<evidence type="ECO:0000256" key="4">
    <source>
        <dbReference type="ARBA" id="ARBA00022842"/>
    </source>
</evidence>
<name>A0ABT9PQ29_9HYPH</name>
<dbReference type="InterPro" id="IPR000760">
    <property type="entry name" value="Inositol_monophosphatase-like"/>
</dbReference>
<reference evidence="5 6" key="1">
    <citation type="submission" date="2023-07" db="EMBL/GenBank/DDBJ databases">
        <title>Sorghum-associated microbial communities from plants grown in Nebraska, USA.</title>
        <authorList>
            <person name="Schachtman D."/>
        </authorList>
    </citation>
    <scope>NUCLEOTIDE SEQUENCE [LARGE SCALE GENOMIC DNA]</scope>
    <source>
        <strain evidence="5 6">DS1307</strain>
    </source>
</reference>
<dbReference type="CDD" id="cd01643">
    <property type="entry name" value="Bacterial_IMPase_like_2"/>
    <property type="match status" value="1"/>
</dbReference>
<keyword evidence="3 5" id="KW-0378">Hydrolase</keyword>
<evidence type="ECO:0000256" key="3">
    <source>
        <dbReference type="ARBA" id="ARBA00022801"/>
    </source>
</evidence>
<dbReference type="Proteomes" id="UP001241472">
    <property type="component" value="Unassembled WGS sequence"/>
</dbReference>
<keyword evidence="6" id="KW-1185">Reference proteome</keyword>
<dbReference type="Gene3D" id="3.40.190.80">
    <property type="match status" value="1"/>
</dbReference>
<dbReference type="PRINTS" id="PR00377">
    <property type="entry name" value="IMPHPHTASES"/>
</dbReference>
<organism evidence="5 6">
    <name type="scientific">Neorhizobium huautlense</name>
    <dbReference type="NCBI Taxonomy" id="67774"/>
    <lineage>
        <taxon>Bacteria</taxon>
        <taxon>Pseudomonadati</taxon>
        <taxon>Pseudomonadota</taxon>
        <taxon>Alphaproteobacteria</taxon>
        <taxon>Hyphomicrobiales</taxon>
        <taxon>Rhizobiaceae</taxon>
        <taxon>Rhizobium/Agrobacterium group</taxon>
        <taxon>Neorhizobium</taxon>
    </lineage>
</organism>
<proteinExistence type="inferred from homology"/>
<dbReference type="GO" id="GO:0052834">
    <property type="term" value="F:inositol monophosphate phosphatase activity"/>
    <property type="evidence" value="ECO:0007669"/>
    <property type="project" value="UniProtKB-EC"/>
</dbReference>
<dbReference type="PANTHER" id="PTHR20854:SF4">
    <property type="entry name" value="INOSITOL-1-MONOPHOSPHATASE-RELATED"/>
    <property type="match status" value="1"/>
</dbReference>
<evidence type="ECO:0000256" key="2">
    <source>
        <dbReference type="ARBA" id="ARBA00022723"/>
    </source>
</evidence>
<dbReference type="PANTHER" id="PTHR20854">
    <property type="entry name" value="INOSITOL MONOPHOSPHATASE"/>
    <property type="match status" value="1"/>
</dbReference>
<accession>A0ABT9PQ29</accession>
<comment type="similarity">
    <text evidence="1">Belongs to the inositol monophosphatase superfamily.</text>
</comment>
<protein>
    <submittedName>
        <fullName evidence="5">Myo-inositol-1(Or 4)-monophosphatase</fullName>
        <ecNumber evidence="5">3.1.3.25</ecNumber>
    </submittedName>
</protein>
<evidence type="ECO:0000313" key="6">
    <source>
        <dbReference type="Proteomes" id="UP001241472"/>
    </source>
</evidence>
<evidence type="ECO:0000313" key="5">
    <source>
        <dbReference type="EMBL" id="MDP9836564.1"/>
    </source>
</evidence>
<dbReference type="Pfam" id="PF00459">
    <property type="entry name" value="Inositol_P"/>
    <property type="match status" value="1"/>
</dbReference>
<dbReference type="SUPFAM" id="SSF56655">
    <property type="entry name" value="Carbohydrate phosphatase"/>
    <property type="match status" value="1"/>
</dbReference>
<comment type="caution">
    <text evidence="5">The sequence shown here is derived from an EMBL/GenBank/DDBJ whole genome shotgun (WGS) entry which is preliminary data.</text>
</comment>
<dbReference type="Gene3D" id="3.30.540.10">
    <property type="entry name" value="Fructose-1,6-Bisphosphatase, subunit A, domain 1"/>
    <property type="match status" value="1"/>
</dbReference>
<evidence type="ECO:0000256" key="1">
    <source>
        <dbReference type="ARBA" id="ARBA00009759"/>
    </source>
</evidence>
<keyword evidence="2" id="KW-0479">Metal-binding</keyword>
<dbReference type="InterPro" id="IPR020583">
    <property type="entry name" value="Inositol_monoP_metal-BS"/>
</dbReference>
<dbReference type="PROSITE" id="PS00629">
    <property type="entry name" value="IMP_1"/>
    <property type="match status" value="1"/>
</dbReference>
<dbReference type="EMBL" id="JAUSRF010000003">
    <property type="protein sequence ID" value="MDP9836564.1"/>
    <property type="molecule type" value="Genomic_DNA"/>
</dbReference>
<dbReference type="EC" id="3.1.3.25" evidence="5"/>
<keyword evidence="4" id="KW-0460">Magnesium</keyword>